<sequence length="306" mass="32505">MKKSIYIFFLGAVALLSSCNENDKNYGRFDADPTGGWVQFSEDCAGIVYGATSEITIPVELYVPVNSDGTDVSYTLSDVVGNSTAIVPERSGSITITADDQENGGITGRRMVKNIVLNVTDAGLAETVEFDVTLTTTSKSQVTIGLPDNSKPVVKRVVVRAFGSPAYQYAGTSVQYLPGTPPTPAFVGPEYTQTLNTVPGTPLQFTTTSAWGPTFVQALSGQNVNRPYPATITITDVVYKDGAGNKVSGTYVVNVAGINDPASPNRYPGGKGTYNACTNTFDIMLNQGVFNSPFTVRTIYSPIPAE</sequence>
<dbReference type="AlphaFoldDB" id="A0A2S1SDR6"/>
<dbReference type="OrthoDB" id="1340558at2"/>
<dbReference type="Proteomes" id="UP000244937">
    <property type="component" value="Chromosome"/>
</dbReference>
<evidence type="ECO:0000313" key="1">
    <source>
        <dbReference type="EMBL" id="AWI24529.1"/>
    </source>
</evidence>
<dbReference type="RefSeq" id="WP_108902328.1">
    <property type="nucleotide sequence ID" value="NZ_CP029187.1"/>
</dbReference>
<protein>
    <submittedName>
        <fullName evidence="1">Uncharacterized protein</fullName>
    </submittedName>
</protein>
<name>A0A2S1SDR6_9FLAO</name>
<proteinExistence type="predicted"/>
<evidence type="ECO:0000313" key="2">
    <source>
        <dbReference type="Proteomes" id="UP000244937"/>
    </source>
</evidence>
<keyword evidence="2" id="KW-1185">Reference proteome</keyword>
<dbReference type="EMBL" id="CP029187">
    <property type="protein sequence ID" value="AWI24529.1"/>
    <property type="molecule type" value="Genomic_DNA"/>
</dbReference>
<reference evidence="1 2" key="1">
    <citation type="submission" date="2018-05" db="EMBL/GenBank/DDBJ databases">
        <title>Genome sequencing of Flavobacterium sp. HYN0049.</title>
        <authorList>
            <person name="Yi H."/>
            <person name="Baek C."/>
        </authorList>
    </citation>
    <scope>NUCLEOTIDE SEQUENCE [LARGE SCALE GENOMIC DNA]</scope>
    <source>
        <strain evidence="1 2">HYN0049</strain>
    </source>
</reference>
<dbReference type="KEGG" id="fpal:HYN49_00710"/>
<organism evidence="1 2">
    <name type="scientific">Flavobacterium pallidum</name>
    <dbReference type="NCBI Taxonomy" id="2172098"/>
    <lineage>
        <taxon>Bacteria</taxon>
        <taxon>Pseudomonadati</taxon>
        <taxon>Bacteroidota</taxon>
        <taxon>Flavobacteriia</taxon>
        <taxon>Flavobacteriales</taxon>
        <taxon>Flavobacteriaceae</taxon>
        <taxon>Flavobacterium</taxon>
    </lineage>
</organism>
<accession>A0A2S1SDR6</accession>
<gene>
    <name evidence="1" type="ORF">HYN49_00710</name>
</gene>
<dbReference type="PROSITE" id="PS51257">
    <property type="entry name" value="PROKAR_LIPOPROTEIN"/>
    <property type="match status" value="1"/>
</dbReference>